<sequence length="298" mass="34565">MNKGMAQNKENIAGLYALGSHSPEGGSHLFVLENGKFVITYFGGAQVGSWRVDRDQTFLFTPDTKKNEFELYGRYNKKIQDSLKIFFTGFEESRSFVSLKKSKDDHYIMKQVFNDDANCFGYPYVGTFKKDSDVISFMAINEGMNTAIYDFNIKGFNDFIACFFTRENEAYPFYATLKDNKLYIDENEYSEKRPLPTEGEDIEFIRAIANKNTSENMLFYNPSYNPFKEDINASHVFDKEKQAYIIPGFYKEGNEDRTDDEAFFDISIIYKYELCTATFAKSVNYKIEDKPVFQVNCK</sequence>
<dbReference type="EMBL" id="AQRA01000011">
    <property type="protein sequence ID" value="EZH71827.1"/>
    <property type="molecule type" value="Genomic_DNA"/>
</dbReference>
<protein>
    <submittedName>
        <fullName evidence="1">Uncharacterized protein</fullName>
    </submittedName>
</protein>
<name>A0A023BP50_9FLAO</name>
<dbReference type="AlphaFoldDB" id="A0A023BP50"/>
<evidence type="ECO:0000313" key="1">
    <source>
        <dbReference type="EMBL" id="EZH71827.1"/>
    </source>
</evidence>
<dbReference type="STRING" id="1317122.ATO12_05465"/>
<dbReference type="Proteomes" id="UP000023541">
    <property type="component" value="Unassembled WGS sequence"/>
</dbReference>
<comment type="caution">
    <text evidence="1">The sequence shown here is derived from an EMBL/GenBank/DDBJ whole genome shotgun (WGS) entry which is preliminary data.</text>
</comment>
<reference evidence="1 2" key="1">
    <citation type="submission" date="2014-04" db="EMBL/GenBank/DDBJ databases">
        <title>Aquimarina sp. 22II-S11-z7 Genome Sequencing.</title>
        <authorList>
            <person name="Lai Q."/>
        </authorList>
    </citation>
    <scope>NUCLEOTIDE SEQUENCE [LARGE SCALE GENOMIC DNA]</scope>
    <source>
        <strain evidence="1 2">22II-S11-z7</strain>
    </source>
</reference>
<organism evidence="1 2">
    <name type="scientific">Aquimarina atlantica</name>
    <dbReference type="NCBI Taxonomy" id="1317122"/>
    <lineage>
        <taxon>Bacteria</taxon>
        <taxon>Pseudomonadati</taxon>
        <taxon>Bacteroidota</taxon>
        <taxon>Flavobacteriia</taxon>
        <taxon>Flavobacteriales</taxon>
        <taxon>Flavobacteriaceae</taxon>
        <taxon>Aquimarina</taxon>
    </lineage>
</organism>
<proteinExistence type="predicted"/>
<gene>
    <name evidence="1" type="ORF">ATO12_05465</name>
</gene>
<evidence type="ECO:0000313" key="2">
    <source>
        <dbReference type="Proteomes" id="UP000023541"/>
    </source>
</evidence>
<dbReference type="eggNOG" id="ENOG5032WP0">
    <property type="taxonomic scope" value="Bacteria"/>
</dbReference>
<keyword evidence="2" id="KW-1185">Reference proteome</keyword>
<accession>A0A023BP50</accession>